<evidence type="ECO:0000313" key="4">
    <source>
        <dbReference type="EMBL" id="SCY61710.1"/>
    </source>
</evidence>
<evidence type="ECO:0000256" key="1">
    <source>
        <dbReference type="SAM" id="MobiDB-lite"/>
    </source>
</evidence>
<feature type="region of interest" description="Disordered" evidence="1">
    <location>
        <begin position="694"/>
        <end position="723"/>
    </location>
</feature>
<evidence type="ECO:0000259" key="2">
    <source>
        <dbReference type="Pfam" id="PF05876"/>
    </source>
</evidence>
<reference evidence="4 5" key="1">
    <citation type="submission" date="2016-10" db="EMBL/GenBank/DDBJ databases">
        <authorList>
            <person name="de Groot N.N."/>
        </authorList>
    </citation>
    <scope>NUCLEOTIDE SEQUENCE [LARGE SCALE GENOMIC DNA]</scope>
    <source>
        <strain evidence="4 5">CGMCC 1.8925</strain>
    </source>
</reference>
<dbReference type="InterPro" id="IPR046454">
    <property type="entry name" value="GpA_endonuclease"/>
</dbReference>
<dbReference type="GO" id="GO:0016887">
    <property type="term" value="F:ATP hydrolysis activity"/>
    <property type="evidence" value="ECO:0007669"/>
    <property type="project" value="InterPro"/>
</dbReference>
<dbReference type="Pfam" id="PF05876">
    <property type="entry name" value="GpA_ATPase"/>
    <property type="match status" value="1"/>
</dbReference>
<evidence type="ECO:0000259" key="3">
    <source>
        <dbReference type="Pfam" id="PF20454"/>
    </source>
</evidence>
<organism evidence="4 5">
    <name type="scientific">Paracoccus tibetensis</name>
    <dbReference type="NCBI Taxonomy" id="336292"/>
    <lineage>
        <taxon>Bacteria</taxon>
        <taxon>Pseudomonadati</taxon>
        <taxon>Pseudomonadota</taxon>
        <taxon>Alphaproteobacteria</taxon>
        <taxon>Rhodobacterales</taxon>
        <taxon>Paracoccaceae</taxon>
        <taxon>Paracoccus</taxon>
    </lineage>
</organism>
<proteinExistence type="predicted"/>
<dbReference type="RefSeq" id="WP_090743675.1">
    <property type="nucleotide sequence ID" value="NZ_FMVT01000006.1"/>
</dbReference>
<dbReference type="GO" id="GO:0004519">
    <property type="term" value="F:endonuclease activity"/>
    <property type="evidence" value="ECO:0007669"/>
    <property type="project" value="InterPro"/>
</dbReference>
<dbReference type="Pfam" id="PF20454">
    <property type="entry name" value="GpA_nuclease"/>
    <property type="match status" value="1"/>
</dbReference>
<dbReference type="OrthoDB" id="5181253at2"/>
<accession>A0A1G5HEH7</accession>
<dbReference type="AlphaFoldDB" id="A0A1G5HEH7"/>
<evidence type="ECO:0000313" key="5">
    <source>
        <dbReference type="Proteomes" id="UP000199502"/>
    </source>
</evidence>
<name>A0A1G5HEH7_9RHOB</name>
<protein>
    <submittedName>
        <fullName evidence="4">Phage terminase, large subunit GpA</fullName>
    </submittedName>
</protein>
<keyword evidence="5" id="KW-1185">Reference proteome</keyword>
<dbReference type="EMBL" id="FMVT01000006">
    <property type="protein sequence ID" value="SCY61710.1"/>
    <property type="molecule type" value="Genomic_DNA"/>
</dbReference>
<feature type="domain" description="Terminase large subunit GpA endonuclease" evidence="3">
    <location>
        <begin position="360"/>
        <end position="677"/>
    </location>
</feature>
<feature type="domain" description="Phage terminase large subunit GpA ATPase" evidence="2">
    <location>
        <begin position="58"/>
        <end position="331"/>
    </location>
</feature>
<dbReference type="InterPro" id="IPR046453">
    <property type="entry name" value="GpA_ATPase"/>
</dbReference>
<sequence>MVEMLDRPAGILTRIPPLPPFVTPEELVADALPLLDPPSRISVTDAAERALRVPVAGKWSAYDRGIAPYTAEPQDISQSRRFKGVVFVGPSQSGKSQMLLSISAHAITCAPGPVQLIHMTKTDADAWVEEKLNPAIENSPLLWERLGKARDDSTFSRKRFKGMRLAIGYPVANQLSSRSQRLVLLTDYDHMPQRLGPKDSPEASPWSMALVRVRTFLSRGCVVAESTPAFPVDEDQFQPPSSLEPHLLPAATAGIVNLYNAGTRGRWYWECPDCSELFEPTYARLDYNRDLDPGEAGEAAVMVCPHCGCCEIEHRHKAELNRRAMAHHGGWLHEGRVVDPATGARRLVRIEDGELRHTSIASYALNGAAAAFSSWAGLVERYEAARRVMEATGDDLDFVGVHYTEIGLPYRKAKDEDEDALTVEALRMQAMPIAKGIAPAWARFITISVDVQGNRFEVMVMAWGPEGERVALDRYAIHQPPDDAPKAKGDDGKYRAVDPGRYAEDAGVLAELAEKVFPVEGEAYGLKPVAVVIDFGGPPGWADNAEKFWRGQARAGLGGRFYLSVGRGGLKQRDRVWHEAPERASGGKKARGIKLLNMAVDRLKDSVAAALGRTNTPIGAQHIPAWMEAEHVAEHLAEQRTEKGWELRKGQSRNESFDHSVQGLAVAEHLGLNRVNWEAPPAWCMSGLGNPLAVPLERPGDPDSAREPAPAQPAPRRIGYLRR</sequence>
<dbReference type="STRING" id="336292.SAMN05660710_02115"/>
<gene>
    <name evidence="4" type="ORF">SAMN05660710_02115</name>
</gene>
<dbReference type="Proteomes" id="UP000199502">
    <property type="component" value="Unassembled WGS sequence"/>
</dbReference>